<gene>
    <name evidence="4" type="ORF">OWR29_40235</name>
</gene>
<dbReference type="InterPro" id="IPR030934">
    <property type="entry name" value="Intein_C"/>
</dbReference>
<dbReference type="CDD" id="cd20745">
    <property type="entry name" value="FIX_RhsA_AHH_HNH-like"/>
    <property type="match status" value="1"/>
</dbReference>
<proteinExistence type="predicted"/>
<dbReference type="PANTHER" id="PTHR23242:SF9">
    <property type="entry name" value="TRANSCRIPTION FACTOR HOXA13"/>
    <property type="match status" value="1"/>
</dbReference>
<reference evidence="4" key="1">
    <citation type="submission" date="2022-11" db="EMBL/GenBank/DDBJ databases">
        <authorList>
            <person name="Somphong A."/>
            <person name="Phongsopitanun W."/>
        </authorList>
    </citation>
    <scope>NUCLEOTIDE SEQUENCE</scope>
    <source>
        <strain evidence="4">Pm04-4</strain>
    </source>
</reference>
<feature type="signal peptide" evidence="3">
    <location>
        <begin position="1"/>
        <end position="22"/>
    </location>
</feature>
<evidence type="ECO:0000256" key="3">
    <source>
        <dbReference type="SAM" id="SignalP"/>
    </source>
</evidence>
<feature type="region of interest" description="Disordered" evidence="2">
    <location>
        <begin position="836"/>
        <end position="855"/>
    </location>
</feature>
<evidence type="ECO:0000313" key="5">
    <source>
        <dbReference type="Proteomes" id="UP001151002"/>
    </source>
</evidence>
<dbReference type="Proteomes" id="UP001151002">
    <property type="component" value="Unassembled WGS sequence"/>
</dbReference>
<evidence type="ECO:0000256" key="1">
    <source>
        <dbReference type="SAM" id="Coils"/>
    </source>
</evidence>
<sequence length="1365" mass="140679">MATVLVLVLFASLLSAGSPAAAAEDVDMDRQEAVWDLSAGGPSVRRAAEAALTGSDADLQTYLDSGYDAAMEADERSAAQVLAAMDGPTVRGAAEQALAGSRAQVQAFIDDGWHKPFEADERIRAYRLIEGGGPTMKAAAQRALEGSADDMTEFMSSGRDAAQYADERLEATRMLTGAVNNSGPVLDAAAKEALAGTADQLHDFLARGQFTARARDKETAQLTALTTQARDAGLDTAREALAAQEASERAEQAAAQAKGAAQTAAAEAKAAGKDAAKASAAAGRAADAAQGAANAAREAISASNAAMRAARVAADASRRAQSAASLTAQAAARAQRAASAAHLNAGDARLAREAAEAARDAAAKARELAQVKAESDRAQAQAKAASQAAKRASGNAAAAGLAADEAGRQSGVSAAQAARARNAAGEAAAAAATADRAADRAEALAASAAKASQEAFAFAARAAEHADNAAAAAIRAAEAAEAGRKSAVEAYERAQAAVESANLAVQAAGDAATVEKLAREEDEARRAEWTQQGVLAAQEALTVERAVTASGGEAAAWNRTLAWDTAEQDRIDAGTRQLLDQASVSGASTAVVLDNGRRAALALTTTGGDWTKKAAEAVLTGGETELRSWLTEGRRFAAGQDDRARAWRLVDTLPDGAEKTAVQTALNGDDATVEAFLRTRAYPGKVGLDRQKLYAIIAAATDMPNLKAAAQKALAGTATEAHVFLRDGQHAARAADERLLAYRAMDCECPEVKAAGQVALAGPASYVSYFLAVGRYDAAQLDAEQTAHVNSMRALVGQAQQYANTALYDANKAGEAAQRARNLSADADKFAAAARAASTKAEEHRQNAATAATAAQKSAEQAAASATTARNAANSAQASASRAAQSAATATAASHRAQQSATAAYRAAESARADAQAAGKDAAAADVAAKQAAAIYSAKVKEWEAQQRSTAPGSGADGQGTAADDQKTWGCLVLDPSAVSSECIKVYKDFAGALIDPAKCSNPANNGTSGCAMLGDIKELVGENQELLLDVLQFTLMACGLIPGAGEVCDGIDAAVSFGRGDYVGGILSGFSAIPVLGYAATGIKAFKNSDKLRSIKELFEKLFKRCKGSSFVPGTLVVLASGRRVAIEQVQKDDEVQATEPTVGGVAAKAVAGTTTSVGVKRIIDIGIDDDNNPSTEPVVVSATQSHPFWVPPLNAWVPASALAAGMPLLGLDGNRVQVATVTERTVTTQVHNLSIAEVPTYYVAAGNAAVLVHNCPVKIPEDPPKPPVYENNGHHDPYGGTEPYNPRKCVLPADAEEQFANSIDIEGVRWAKIGKGKKAVYYRYFNDQNGNWHFSGASNGVRKNGQPDPIEEQDIPIQIKRKK</sequence>
<dbReference type="Pfam" id="PF03752">
    <property type="entry name" value="ALF"/>
    <property type="match status" value="7"/>
</dbReference>
<dbReference type="EMBL" id="JAPNTZ010000019">
    <property type="protein sequence ID" value="MCY1144260.1"/>
    <property type="molecule type" value="Genomic_DNA"/>
</dbReference>
<protein>
    <submittedName>
        <fullName evidence="4">ALF repeat-containing protein</fullName>
    </submittedName>
</protein>
<dbReference type="Pfam" id="PF07591">
    <property type="entry name" value="PT-HINT"/>
    <property type="match status" value="1"/>
</dbReference>
<comment type="caution">
    <text evidence="4">The sequence shown here is derived from an EMBL/GenBank/DDBJ whole genome shotgun (WGS) entry which is preliminary data.</text>
</comment>
<organism evidence="4 5">
    <name type="scientific">Paractinoplanes pyxinae</name>
    <dbReference type="NCBI Taxonomy" id="2997416"/>
    <lineage>
        <taxon>Bacteria</taxon>
        <taxon>Bacillati</taxon>
        <taxon>Actinomycetota</taxon>
        <taxon>Actinomycetes</taxon>
        <taxon>Micromonosporales</taxon>
        <taxon>Micromonosporaceae</taxon>
        <taxon>Paractinoplanes</taxon>
    </lineage>
</organism>
<accession>A0ABT4BCL4</accession>
<evidence type="ECO:0000313" key="4">
    <source>
        <dbReference type="EMBL" id="MCY1144260.1"/>
    </source>
</evidence>
<dbReference type="PROSITE" id="PS50818">
    <property type="entry name" value="INTEIN_C_TER"/>
    <property type="match status" value="1"/>
</dbReference>
<evidence type="ECO:0000256" key="2">
    <source>
        <dbReference type="SAM" id="MobiDB-lite"/>
    </source>
</evidence>
<dbReference type="SUPFAM" id="SSF51294">
    <property type="entry name" value="Hedgehog/intein (Hint) domain"/>
    <property type="match status" value="1"/>
</dbReference>
<dbReference type="RefSeq" id="WP_267568831.1">
    <property type="nucleotide sequence ID" value="NZ_JAPNTZ010000019.1"/>
</dbReference>
<feature type="coiled-coil region" evidence="1">
    <location>
        <begin position="348"/>
        <end position="388"/>
    </location>
</feature>
<dbReference type="InterPro" id="IPR036844">
    <property type="entry name" value="Hint_dom_sf"/>
</dbReference>
<feature type="region of interest" description="Disordered" evidence="2">
    <location>
        <begin position="1339"/>
        <end position="1365"/>
    </location>
</feature>
<keyword evidence="3" id="KW-0732">Signal</keyword>
<feature type="chain" id="PRO_5045249655" evidence="3">
    <location>
        <begin position="23"/>
        <end position="1365"/>
    </location>
</feature>
<dbReference type="PANTHER" id="PTHR23242">
    <property type="entry name" value="TRANSCRIPTION FACTOR HOXA13"/>
    <property type="match status" value="1"/>
</dbReference>
<dbReference type="Gene3D" id="2.170.16.10">
    <property type="entry name" value="Hedgehog/Intein (Hint) domain"/>
    <property type="match status" value="1"/>
</dbReference>
<name>A0ABT4BCL4_9ACTN</name>
<keyword evidence="5" id="KW-1185">Reference proteome</keyword>
<keyword evidence="1" id="KW-0175">Coiled coil</keyword>
<dbReference type="InterPro" id="IPR005506">
    <property type="entry name" value="DUF312_ALF"/>
</dbReference>